<dbReference type="EMBL" id="KV878210">
    <property type="protein sequence ID" value="OJJ38380.1"/>
    <property type="molecule type" value="Genomic_DNA"/>
</dbReference>
<organism evidence="1 2">
    <name type="scientific">Aspergillus wentii DTO 134E9</name>
    <dbReference type="NCBI Taxonomy" id="1073089"/>
    <lineage>
        <taxon>Eukaryota</taxon>
        <taxon>Fungi</taxon>
        <taxon>Dikarya</taxon>
        <taxon>Ascomycota</taxon>
        <taxon>Pezizomycotina</taxon>
        <taxon>Eurotiomycetes</taxon>
        <taxon>Eurotiomycetidae</taxon>
        <taxon>Eurotiales</taxon>
        <taxon>Aspergillaceae</taxon>
        <taxon>Aspergillus</taxon>
        <taxon>Aspergillus subgen. Cremei</taxon>
    </lineage>
</organism>
<dbReference type="OrthoDB" id="4167490at2759"/>
<dbReference type="RefSeq" id="XP_040692056.1">
    <property type="nucleotide sequence ID" value="XM_040834348.1"/>
</dbReference>
<sequence>MSGDLTPVQPRSRLERLPVEIIQAIFLHCLEINLPRASLHISRALSDSVIYTWLIRLAFSSANESSRHDFFTPDYLPPPLDFFALSTQERRDLQTTILECRWSTLPLIRKCQREHVKHAVRRKCLDLDLSPENSDALSKIKDRFAELPRDDYRTGRRGKGDLILRAKTRQSNVECKIAIWFHFGAFQIREHNDVYLEQDTFRLPSCTVDLPARVPEKLLCPPWTESKLEFLSLLSMDAYIDEDSTYGRSKRILRQLIRGRDFRTFERLLGFHIRVRDYNYPIRWPVLPSHFHIAVRYANERGDPFVKLLVDERWEDIPPHDLRLKDDLMTKAGTNSL</sequence>
<keyword evidence="2" id="KW-1185">Reference proteome</keyword>
<reference evidence="2" key="1">
    <citation type="journal article" date="2017" name="Genome Biol.">
        <title>Comparative genomics reveals high biological diversity and specific adaptations in the industrially and medically important fungal genus Aspergillus.</title>
        <authorList>
            <person name="de Vries R.P."/>
            <person name="Riley R."/>
            <person name="Wiebenga A."/>
            <person name="Aguilar-Osorio G."/>
            <person name="Amillis S."/>
            <person name="Uchima C.A."/>
            <person name="Anderluh G."/>
            <person name="Asadollahi M."/>
            <person name="Askin M."/>
            <person name="Barry K."/>
            <person name="Battaglia E."/>
            <person name="Bayram O."/>
            <person name="Benocci T."/>
            <person name="Braus-Stromeyer S.A."/>
            <person name="Caldana C."/>
            <person name="Canovas D."/>
            <person name="Cerqueira G.C."/>
            <person name="Chen F."/>
            <person name="Chen W."/>
            <person name="Choi C."/>
            <person name="Clum A."/>
            <person name="Dos Santos R.A."/>
            <person name="Damasio A.R."/>
            <person name="Diallinas G."/>
            <person name="Emri T."/>
            <person name="Fekete E."/>
            <person name="Flipphi M."/>
            <person name="Freyberg S."/>
            <person name="Gallo A."/>
            <person name="Gournas C."/>
            <person name="Habgood R."/>
            <person name="Hainaut M."/>
            <person name="Harispe M.L."/>
            <person name="Henrissat B."/>
            <person name="Hilden K.S."/>
            <person name="Hope R."/>
            <person name="Hossain A."/>
            <person name="Karabika E."/>
            <person name="Karaffa L."/>
            <person name="Karanyi Z."/>
            <person name="Krasevec N."/>
            <person name="Kuo A."/>
            <person name="Kusch H."/>
            <person name="LaButti K."/>
            <person name="Lagendijk E.L."/>
            <person name="Lapidus A."/>
            <person name="Levasseur A."/>
            <person name="Lindquist E."/>
            <person name="Lipzen A."/>
            <person name="Logrieco A.F."/>
            <person name="MacCabe A."/>
            <person name="Maekelae M.R."/>
            <person name="Malavazi I."/>
            <person name="Melin P."/>
            <person name="Meyer V."/>
            <person name="Mielnichuk N."/>
            <person name="Miskei M."/>
            <person name="Molnar A.P."/>
            <person name="Mule G."/>
            <person name="Ngan C.Y."/>
            <person name="Orejas M."/>
            <person name="Orosz E."/>
            <person name="Ouedraogo J.P."/>
            <person name="Overkamp K.M."/>
            <person name="Park H.-S."/>
            <person name="Perrone G."/>
            <person name="Piumi F."/>
            <person name="Punt P.J."/>
            <person name="Ram A.F."/>
            <person name="Ramon A."/>
            <person name="Rauscher S."/>
            <person name="Record E."/>
            <person name="Riano-Pachon D.M."/>
            <person name="Robert V."/>
            <person name="Roehrig J."/>
            <person name="Ruller R."/>
            <person name="Salamov A."/>
            <person name="Salih N.S."/>
            <person name="Samson R.A."/>
            <person name="Sandor E."/>
            <person name="Sanguinetti M."/>
            <person name="Schuetze T."/>
            <person name="Sepcic K."/>
            <person name="Shelest E."/>
            <person name="Sherlock G."/>
            <person name="Sophianopoulou V."/>
            <person name="Squina F.M."/>
            <person name="Sun H."/>
            <person name="Susca A."/>
            <person name="Todd R.B."/>
            <person name="Tsang A."/>
            <person name="Unkles S.E."/>
            <person name="van de Wiele N."/>
            <person name="van Rossen-Uffink D."/>
            <person name="Oliveira J.V."/>
            <person name="Vesth T.C."/>
            <person name="Visser J."/>
            <person name="Yu J.-H."/>
            <person name="Zhou M."/>
            <person name="Andersen M.R."/>
            <person name="Archer D.B."/>
            <person name="Baker S.E."/>
            <person name="Benoit I."/>
            <person name="Brakhage A.A."/>
            <person name="Braus G.H."/>
            <person name="Fischer R."/>
            <person name="Frisvad J.C."/>
            <person name="Goldman G.H."/>
            <person name="Houbraken J."/>
            <person name="Oakley B."/>
            <person name="Pocsi I."/>
            <person name="Scazzocchio C."/>
            <person name="Seiboth B."/>
            <person name="vanKuyk P.A."/>
            <person name="Wortman J."/>
            <person name="Dyer P.S."/>
            <person name="Grigoriev I.V."/>
        </authorList>
    </citation>
    <scope>NUCLEOTIDE SEQUENCE [LARGE SCALE GENOMIC DNA]</scope>
    <source>
        <strain evidence="2">DTO 134E9</strain>
    </source>
</reference>
<accession>A0A1L9RTX4</accession>
<dbReference type="STRING" id="1073089.A0A1L9RTX4"/>
<dbReference type="AlphaFoldDB" id="A0A1L9RTX4"/>
<dbReference type="GeneID" id="63750196"/>
<proteinExistence type="predicted"/>
<gene>
    <name evidence="1" type="ORF">ASPWEDRAFT_35996</name>
</gene>
<protein>
    <submittedName>
        <fullName evidence="1">Uncharacterized protein</fullName>
    </submittedName>
</protein>
<name>A0A1L9RTX4_ASPWE</name>
<dbReference type="Proteomes" id="UP000184383">
    <property type="component" value="Unassembled WGS sequence"/>
</dbReference>
<evidence type="ECO:0000313" key="1">
    <source>
        <dbReference type="EMBL" id="OJJ38380.1"/>
    </source>
</evidence>
<evidence type="ECO:0000313" key="2">
    <source>
        <dbReference type="Proteomes" id="UP000184383"/>
    </source>
</evidence>
<dbReference type="VEuPathDB" id="FungiDB:ASPWEDRAFT_35996"/>